<proteinExistence type="predicted"/>
<evidence type="ECO:0000313" key="1">
    <source>
        <dbReference type="EMBL" id="GEO73200.1"/>
    </source>
</evidence>
<keyword evidence="2" id="KW-1185">Reference proteome</keyword>
<gene>
    <name evidence="1" type="ORF">LZY01_23680</name>
</gene>
<sequence>MKTKSCPLCHGTQVIRVVSAFGVEFNPCPNCNVKFKQRVKAEFEAMKRKDVVHE</sequence>
<protein>
    <submittedName>
        <fullName evidence="1">Uncharacterized protein</fullName>
    </submittedName>
</protein>
<name>A0ABQ0WZ56_9LACO</name>
<organism evidence="1 2">
    <name type="scientific">Levilactobacillus zymae</name>
    <dbReference type="NCBI Taxonomy" id="267363"/>
    <lineage>
        <taxon>Bacteria</taxon>
        <taxon>Bacillati</taxon>
        <taxon>Bacillota</taxon>
        <taxon>Bacilli</taxon>
        <taxon>Lactobacillales</taxon>
        <taxon>Lactobacillaceae</taxon>
        <taxon>Levilactobacillus</taxon>
    </lineage>
</organism>
<reference evidence="1 2" key="1">
    <citation type="submission" date="2019-07" db="EMBL/GenBank/DDBJ databases">
        <title>Whole genome shotgun sequence of Lactobacillus zymae NBRC 107157.</title>
        <authorList>
            <person name="Hosoyama A."/>
            <person name="Uohara A."/>
            <person name="Ohji S."/>
            <person name="Ichikawa N."/>
        </authorList>
    </citation>
    <scope>NUCLEOTIDE SEQUENCE [LARGE SCALE GENOMIC DNA]</scope>
    <source>
        <strain evidence="1 2">NBRC 107157</strain>
    </source>
</reference>
<dbReference type="EMBL" id="BJZK01000042">
    <property type="protein sequence ID" value="GEO73200.1"/>
    <property type="molecule type" value="Genomic_DNA"/>
</dbReference>
<comment type="caution">
    <text evidence="1">The sequence shown here is derived from an EMBL/GenBank/DDBJ whole genome shotgun (WGS) entry which is preliminary data.</text>
</comment>
<evidence type="ECO:0000313" key="2">
    <source>
        <dbReference type="Proteomes" id="UP000321794"/>
    </source>
</evidence>
<dbReference type="Proteomes" id="UP000321794">
    <property type="component" value="Unassembled WGS sequence"/>
</dbReference>
<accession>A0ABQ0WZ56</accession>